<feature type="region of interest" description="Disordered" evidence="5">
    <location>
        <begin position="838"/>
        <end position="857"/>
    </location>
</feature>
<accession>A0A6A4WGL0</accession>
<dbReference type="GO" id="GO:0007219">
    <property type="term" value="P:Notch signaling pathway"/>
    <property type="evidence" value="ECO:0007669"/>
    <property type="project" value="TreeGrafter"/>
</dbReference>
<dbReference type="Gene3D" id="4.10.70.10">
    <property type="entry name" value="Disintegrin domain"/>
    <property type="match status" value="1"/>
</dbReference>
<dbReference type="SUPFAM" id="SSF55486">
    <property type="entry name" value="Metalloproteases ('zincins'), catalytic domain"/>
    <property type="match status" value="1"/>
</dbReference>
<keyword evidence="4" id="KW-0479">Metal-binding</keyword>
<feature type="region of interest" description="Disordered" evidence="5">
    <location>
        <begin position="699"/>
        <end position="720"/>
    </location>
</feature>
<dbReference type="Pfam" id="PF13574">
    <property type="entry name" value="Reprolysin_2"/>
    <property type="match status" value="1"/>
</dbReference>
<evidence type="ECO:0000313" key="10">
    <source>
        <dbReference type="EMBL" id="KAF0302964.1"/>
    </source>
</evidence>
<feature type="binding site" evidence="4">
    <location>
        <position position="454"/>
    </location>
    <ligand>
        <name>Zn(2+)</name>
        <dbReference type="ChEBI" id="CHEBI:29105"/>
        <note>catalytic</note>
    </ligand>
</feature>
<dbReference type="GO" id="GO:0005886">
    <property type="term" value="C:plasma membrane"/>
    <property type="evidence" value="ECO:0007669"/>
    <property type="project" value="TreeGrafter"/>
</dbReference>
<keyword evidence="10" id="KW-0401">Integrin</keyword>
<dbReference type="GO" id="GO:0004222">
    <property type="term" value="F:metalloendopeptidase activity"/>
    <property type="evidence" value="ECO:0007669"/>
    <property type="project" value="InterPro"/>
</dbReference>
<dbReference type="Pfam" id="PF21299">
    <property type="entry name" value="ADAM10_Cys-rich"/>
    <property type="match status" value="1"/>
</dbReference>
<name>A0A6A4WGL0_AMPAM</name>
<evidence type="ECO:0000256" key="2">
    <source>
        <dbReference type="ARBA" id="ARBA00012332"/>
    </source>
</evidence>
<dbReference type="InterPro" id="IPR001762">
    <property type="entry name" value="Disintegrin_dom"/>
</dbReference>
<feature type="compositionally biased region" description="Pro residues" evidence="5">
    <location>
        <begin position="153"/>
        <end position="163"/>
    </location>
</feature>
<feature type="compositionally biased region" description="Low complexity" evidence="5">
    <location>
        <begin position="216"/>
        <end position="238"/>
    </location>
</feature>
<dbReference type="Proteomes" id="UP000440578">
    <property type="component" value="Unassembled WGS sequence"/>
</dbReference>
<dbReference type="Gene3D" id="3.40.390.10">
    <property type="entry name" value="Collagenase (Catalytic Domain)"/>
    <property type="match status" value="1"/>
</dbReference>
<feature type="region of interest" description="Disordered" evidence="5">
    <location>
        <begin position="879"/>
        <end position="904"/>
    </location>
</feature>
<dbReference type="AlphaFoldDB" id="A0A6A4WGL0"/>
<dbReference type="GO" id="GO:0006509">
    <property type="term" value="P:membrane protein ectodomain proteolysis"/>
    <property type="evidence" value="ECO:0007669"/>
    <property type="project" value="TreeGrafter"/>
</dbReference>
<keyword evidence="11" id="KW-1185">Reference proteome</keyword>
<dbReference type="InterPro" id="IPR036436">
    <property type="entry name" value="Disintegrin_dom_sf"/>
</dbReference>
<feature type="binding site" evidence="4">
    <location>
        <position position="458"/>
    </location>
    <ligand>
        <name>Zn(2+)</name>
        <dbReference type="ChEBI" id="CHEBI:29105"/>
        <note>catalytic</note>
    </ligand>
</feature>
<dbReference type="InterPro" id="IPR051489">
    <property type="entry name" value="ADAM_Metalloproteinase"/>
</dbReference>
<keyword evidence="6" id="KW-0472">Membrane</keyword>
<feature type="active site" evidence="4">
    <location>
        <position position="455"/>
    </location>
</feature>
<dbReference type="GO" id="GO:0046872">
    <property type="term" value="F:metal ion binding"/>
    <property type="evidence" value="ECO:0007669"/>
    <property type="project" value="UniProtKB-KW"/>
</dbReference>
<dbReference type="InterPro" id="IPR049038">
    <property type="entry name" value="ADAM10_Cys-rich"/>
</dbReference>
<keyword evidence="7" id="KW-0732">Signal</keyword>
<dbReference type="PANTHER" id="PTHR45702:SF2">
    <property type="entry name" value="KUZBANIAN, ISOFORM A"/>
    <property type="match status" value="1"/>
</dbReference>
<feature type="chain" id="PRO_5025609342" description="ADAM10 endopeptidase" evidence="7">
    <location>
        <begin position="23"/>
        <end position="904"/>
    </location>
</feature>
<evidence type="ECO:0000256" key="3">
    <source>
        <dbReference type="ARBA" id="ARBA00022685"/>
    </source>
</evidence>
<keyword evidence="4" id="KW-0862">Zinc</keyword>
<gene>
    <name evidence="10" type="primary">sup-17_0</name>
    <name evidence="10" type="ORF">FJT64_025022</name>
</gene>
<feature type="region of interest" description="Disordered" evidence="5">
    <location>
        <begin position="140"/>
        <end position="169"/>
    </location>
</feature>
<evidence type="ECO:0000256" key="6">
    <source>
        <dbReference type="SAM" id="Phobius"/>
    </source>
</evidence>
<dbReference type="PROSITE" id="PS50214">
    <property type="entry name" value="DISINTEGRIN_2"/>
    <property type="match status" value="1"/>
</dbReference>
<feature type="compositionally biased region" description="Polar residues" evidence="5">
    <location>
        <begin position="844"/>
        <end position="857"/>
    </location>
</feature>
<feature type="binding site" evidence="4">
    <location>
        <position position="464"/>
    </location>
    <ligand>
        <name>Zn(2+)</name>
        <dbReference type="ChEBI" id="CHEBI:29105"/>
        <note>catalytic</note>
    </ligand>
</feature>
<dbReference type="Pfam" id="PF00200">
    <property type="entry name" value="Disintegrin"/>
    <property type="match status" value="1"/>
</dbReference>
<dbReference type="InterPro" id="IPR001590">
    <property type="entry name" value="Peptidase_M12B"/>
</dbReference>
<comment type="caution">
    <text evidence="4">Lacks conserved residue(s) required for the propagation of feature annotation.</text>
</comment>
<feature type="domain" description="Peptidase M12B" evidence="9">
    <location>
        <begin position="358"/>
        <end position="512"/>
    </location>
</feature>
<sequence length="904" mass="98419">MARLHSWPLAVFLVIAINAAAATTVGRFEYLHYRPVVPPRPTVGRPERAHAASVSIEFAALGRRFRLLLTPDLTTLGPHLTLVGPGRTAGLPDSEHLQLYQGTVQGEPGSFVFGSLRDGVFSGTVEIPPAVYSIEPPQVLAGNRSRHGGATRPAPPTPPPPPEGAHSVIFSNDDVKLPRGKGCGFMDHDASLHDEHMKQHSEKLFTDEELDQTAVDSESLPESYPESPPESDSNSSYLRTERWRRFISSRFIQPPPGNPNRDQAGVCTMSIETDPILWRYVYDMFEGNVPRARDYLISLIGGHMIYVNRIYAEEKFNDGQYQHEGLQFRLQKLLITDDSSCAPDYVGEPSRFCPDNVDYSDYLLLQSQGDHRAFCLAFAFTFRTFTEGVMGFAWMANDDVKDKFSGVCGVSGIRMVQKGNILVRQRLSKNSGIVSLQSFGERVTTVVSHLTLAHEIGHTLGSPHDLPENNRPDCVPGGYDGMYIMYPYSVSGYDPNNSHFSPCSSGFISAVLDVIANGKRRQCFKATTASYCGNSVLEKGEECDCGYTEQSCTDRCCYPAVLSERDRELNRSAAGCERRADTQCSSSEGPCCQPETCRLIPASMAHQCRPPTECQLAAVCNGTSSVCPEAVHRPNYTECRGGSKVCLSGLCQGSVCLKTGLEECGLTFNDTQNAITLCEVACRQPGSSDAPCRTLLPAGNTSDPADPSDPTGGSGVRLPPGSGCDADRGYCDVFGRCRRYRERGPLATVHRLLFTGEGRADLLQWLQYKWWAVLLIVTCLATLMAITVRCCAVHTPSSNPRRPPARPLKDTYERPLSALGLPPSAQMRCWRRPVSVATPVPEDQPTTSQATGWTPSAPSIPVISDVDAWSEASSFEHLSQAAVPGGPTGGRGAPASAPLPQVVV</sequence>
<feature type="signal peptide" evidence="7">
    <location>
        <begin position="1"/>
        <end position="22"/>
    </location>
</feature>
<dbReference type="SUPFAM" id="SSF57552">
    <property type="entry name" value="Blood coagulation inhibitor (disintegrin)"/>
    <property type="match status" value="1"/>
</dbReference>
<feature type="transmembrane region" description="Helical" evidence="6">
    <location>
        <begin position="770"/>
        <end position="792"/>
    </location>
</feature>
<dbReference type="EMBL" id="VIIS01000996">
    <property type="protein sequence ID" value="KAF0302964.1"/>
    <property type="molecule type" value="Genomic_DNA"/>
</dbReference>
<comment type="catalytic activity">
    <reaction evidence="1">
        <text>Endopeptidase of broad specificity.</text>
        <dbReference type="EC" id="3.4.24.81"/>
    </reaction>
</comment>
<feature type="domain" description="Disintegrin" evidence="8">
    <location>
        <begin position="529"/>
        <end position="635"/>
    </location>
</feature>
<dbReference type="GO" id="GO:0007229">
    <property type="term" value="P:integrin-mediated signaling pathway"/>
    <property type="evidence" value="ECO:0007669"/>
    <property type="project" value="UniProtKB-KW"/>
</dbReference>
<protein>
    <recommendedName>
        <fullName evidence="2">ADAM10 endopeptidase</fullName>
        <ecNumber evidence="2">3.4.24.81</ecNumber>
    </recommendedName>
</protein>
<evidence type="ECO:0000259" key="9">
    <source>
        <dbReference type="PROSITE" id="PS50215"/>
    </source>
</evidence>
<dbReference type="OrthoDB" id="6506526at2759"/>
<keyword evidence="6" id="KW-1133">Transmembrane helix</keyword>
<evidence type="ECO:0000256" key="5">
    <source>
        <dbReference type="SAM" id="MobiDB-lite"/>
    </source>
</evidence>
<comment type="caution">
    <text evidence="10">The sequence shown here is derived from an EMBL/GenBank/DDBJ whole genome shotgun (WGS) entry which is preliminary data.</text>
</comment>
<dbReference type="PANTHER" id="PTHR45702">
    <property type="entry name" value="ADAM10/ADAM17 METALLOPEPTIDASE FAMILY MEMBER"/>
    <property type="match status" value="1"/>
</dbReference>
<evidence type="ECO:0000313" key="11">
    <source>
        <dbReference type="Proteomes" id="UP000440578"/>
    </source>
</evidence>
<dbReference type="InterPro" id="IPR024079">
    <property type="entry name" value="MetalloPept_cat_dom_sf"/>
</dbReference>
<proteinExistence type="predicted"/>
<keyword evidence="3" id="KW-0165">Cleavage on pair of basic residues</keyword>
<organism evidence="10 11">
    <name type="scientific">Amphibalanus amphitrite</name>
    <name type="common">Striped barnacle</name>
    <name type="synonym">Balanus amphitrite</name>
    <dbReference type="NCBI Taxonomy" id="1232801"/>
    <lineage>
        <taxon>Eukaryota</taxon>
        <taxon>Metazoa</taxon>
        <taxon>Ecdysozoa</taxon>
        <taxon>Arthropoda</taxon>
        <taxon>Crustacea</taxon>
        <taxon>Multicrustacea</taxon>
        <taxon>Cirripedia</taxon>
        <taxon>Thoracica</taxon>
        <taxon>Thoracicalcarea</taxon>
        <taxon>Balanomorpha</taxon>
        <taxon>Balanoidea</taxon>
        <taxon>Balanidae</taxon>
        <taxon>Amphibalaninae</taxon>
        <taxon>Amphibalanus</taxon>
    </lineage>
</organism>
<feature type="region of interest" description="Disordered" evidence="5">
    <location>
        <begin position="205"/>
        <end position="238"/>
    </location>
</feature>
<dbReference type="PROSITE" id="PS50215">
    <property type="entry name" value="ADAM_MEPRO"/>
    <property type="match status" value="1"/>
</dbReference>
<dbReference type="EC" id="3.4.24.81" evidence="2"/>
<evidence type="ECO:0000256" key="1">
    <source>
        <dbReference type="ARBA" id="ARBA00001809"/>
    </source>
</evidence>
<reference evidence="10 11" key="1">
    <citation type="submission" date="2019-07" db="EMBL/GenBank/DDBJ databases">
        <title>Draft genome assembly of a fouling barnacle, Amphibalanus amphitrite (Darwin, 1854): The first reference genome for Thecostraca.</title>
        <authorList>
            <person name="Kim W."/>
        </authorList>
    </citation>
    <scope>NUCLEOTIDE SEQUENCE [LARGE SCALE GENOMIC DNA]</scope>
    <source>
        <strain evidence="10">SNU_AA5</strain>
        <tissue evidence="10">Soma without cirri and trophi</tissue>
    </source>
</reference>
<dbReference type="SMART" id="SM00050">
    <property type="entry name" value="DISIN"/>
    <property type="match status" value="1"/>
</dbReference>
<evidence type="ECO:0000259" key="8">
    <source>
        <dbReference type="PROSITE" id="PS50214"/>
    </source>
</evidence>
<keyword evidence="6" id="KW-0812">Transmembrane</keyword>
<evidence type="ECO:0000256" key="4">
    <source>
        <dbReference type="PROSITE-ProRule" id="PRU00276"/>
    </source>
</evidence>
<evidence type="ECO:0000256" key="7">
    <source>
        <dbReference type="SAM" id="SignalP"/>
    </source>
</evidence>